<dbReference type="SUPFAM" id="SSF74650">
    <property type="entry name" value="Galactose mutarotase-like"/>
    <property type="match status" value="1"/>
</dbReference>
<dbReference type="SUPFAM" id="SSF51445">
    <property type="entry name" value="(Trans)glycosidases"/>
    <property type="match status" value="1"/>
</dbReference>
<comment type="caution">
    <text evidence="6">The sequence shown here is derived from an EMBL/GenBank/DDBJ whole genome shotgun (WGS) entry which is preliminary data.</text>
</comment>
<evidence type="ECO:0000313" key="7">
    <source>
        <dbReference type="Proteomes" id="UP001501638"/>
    </source>
</evidence>
<dbReference type="SUPFAM" id="SSF51011">
    <property type="entry name" value="Glycosyl hydrolase domain"/>
    <property type="match status" value="1"/>
</dbReference>
<evidence type="ECO:0000256" key="2">
    <source>
        <dbReference type="RuleBase" id="RU361185"/>
    </source>
</evidence>
<gene>
    <name evidence="6" type="ORF">GCM10010405_12620</name>
</gene>
<dbReference type="InterPro" id="IPR013780">
    <property type="entry name" value="Glyco_hydro_b"/>
</dbReference>
<name>A0ABN3JIU7_9ACTN</name>
<dbReference type="InterPro" id="IPR000322">
    <property type="entry name" value="Glyco_hydro_31_TIM"/>
</dbReference>
<dbReference type="PANTHER" id="PTHR22762:SF120">
    <property type="entry name" value="HETEROGLYCAN GLUCOSIDASE 1"/>
    <property type="match status" value="1"/>
</dbReference>
<evidence type="ECO:0000259" key="4">
    <source>
        <dbReference type="Pfam" id="PF13802"/>
    </source>
</evidence>
<evidence type="ECO:0000313" key="6">
    <source>
        <dbReference type="EMBL" id="GAA2431230.1"/>
    </source>
</evidence>
<sequence length="783" mass="84465">MDARGLVRSVRVVGAAQGLRAVRAGWRGRRADARALPRVGRERARVPGEARGAEPGPGGGVVHFERSSLRVRVTAGGVVFCGWDGAAPEPSYALAGTYPQADARATLEPDKDGGWRVVSERVLVTVTRLGTVEVRTPGGVVLRRDLPPRWWEPVDGGSEARWTQRSEVPADARFFGLGGRTPGPRLRGGPYRLWNAGPTPFGARRAERSLTMPVLWVVADAGGHLVFHDNSWDGVVTLREGVEGAGSGHDRPGRCEVRMSGGPLRYWVLTGAPSRVMQGWRALTGAPAVPPRWALGHQHAVWGAEGEEGVRRIVAGYAERGLPLRAVQLGAGHHRRQRGFTVDSGRFPDLPGLAASLRGSGVRLVSVVEPAVRAEAGEAVYDDGRDEDAFVRDARGVPVRGLGRPGEAVYPDFTDPRTRKWWGGLYAERLEQGFAGICHDANDPVSFAVLGEPTLPRSARHCLESRGGDHREAHNVYALAMARAGFEGLRGLRPHERPFLVSRSGWAGLQRYGGTWTDQAETGWEGLRAALAQVIGLGLCGVPYCGSDVGGGPGTPRPSPELYLRWFQLGAYLPLFRTHSGPGSGRREPWEFGPEVVEHARAALRERERLLPYFVTLARLAQRSGAPYARPLWWGAPKDRALRECEDAFLLGDALLVAPVLEPGVARRAVRLPRGRWYDTATGEAYEGPGQVVVEAPPARIPVLARAGSVLPVTGPGGGIELEVWAPPHGRTGGGVVAVDTGDGWGRVELERFSVRMLGREAMVAREGTAEVGYPVRVRGLEA</sequence>
<comment type="similarity">
    <text evidence="1 2">Belongs to the glycosyl hydrolase 31 family.</text>
</comment>
<dbReference type="Gene3D" id="2.60.40.1760">
    <property type="entry name" value="glycosyl hydrolase (family 31)"/>
    <property type="match status" value="1"/>
</dbReference>
<dbReference type="Proteomes" id="UP001501638">
    <property type="component" value="Unassembled WGS sequence"/>
</dbReference>
<dbReference type="InterPro" id="IPR011013">
    <property type="entry name" value="Gal_mutarotase_sf_dom"/>
</dbReference>
<dbReference type="Pfam" id="PF01055">
    <property type="entry name" value="Glyco_hydro_31_2nd"/>
    <property type="match status" value="1"/>
</dbReference>
<feature type="domain" description="Glycoside hydrolase family 31 TIM barrel" evidence="3">
    <location>
        <begin position="287"/>
        <end position="617"/>
    </location>
</feature>
<dbReference type="GO" id="GO:0016787">
    <property type="term" value="F:hydrolase activity"/>
    <property type="evidence" value="ECO:0007669"/>
    <property type="project" value="UniProtKB-KW"/>
</dbReference>
<dbReference type="RefSeq" id="WP_344321097.1">
    <property type="nucleotide sequence ID" value="NZ_BAAASZ010000009.1"/>
</dbReference>
<protein>
    <submittedName>
        <fullName evidence="6">Glycoside hydrolase family 31 protein</fullName>
    </submittedName>
</protein>
<dbReference type="InterPro" id="IPR017853">
    <property type="entry name" value="GH"/>
</dbReference>
<dbReference type="InterPro" id="IPR048395">
    <property type="entry name" value="Glyco_hydro_31_C"/>
</dbReference>
<feature type="domain" description="Glycoside hydrolase family 31 N-terminal" evidence="4">
    <location>
        <begin position="69"/>
        <end position="234"/>
    </location>
</feature>
<dbReference type="PANTHER" id="PTHR22762">
    <property type="entry name" value="ALPHA-GLUCOSIDASE"/>
    <property type="match status" value="1"/>
</dbReference>
<keyword evidence="2 6" id="KW-0378">Hydrolase</keyword>
<evidence type="ECO:0000259" key="5">
    <source>
        <dbReference type="Pfam" id="PF21365"/>
    </source>
</evidence>
<accession>A0ABN3JIU7</accession>
<dbReference type="Gene3D" id="2.60.40.1180">
    <property type="entry name" value="Golgi alpha-mannosidase II"/>
    <property type="match status" value="1"/>
</dbReference>
<organism evidence="6 7">
    <name type="scientific">Streptomyces macrosporus</name>
    <dbReference type="NCBI Taxonomy" id="44032"/>
    <lineage>
        <taxon>Bacteria</taxon>
        <taxon>Bacillati</taxon>
        <taxon>Actinomycetota</taxon>
        <taxon>Actinomycetes</taxon>
        <taxon>Kitasatosporales</taxon>
        <taxon>Streptomycetaceae</taxon>
        <taxon>Streptomyces</taxon>
    </lineage>
</organism>
<dbReference type="Gene3D" id="3.20.20.80">
    <property type="entry name" value="Glycosidases"/>
    <property type="match status" value="1"/>
</dbReference>
<dbReference type="Pfam" id="PF21365">
    <property type="entry name" value="Glyco_hydro_31_3rd"/>
    <property type="match status" value="1"/>
</dbReference>
<proteinExistence type="inferred from homology"/>
<dbReference type="Pfam" id="PF13802">
    <property type="entry name" value="Gal_mutarotas_2"/>
    <property type="match status" value="1"/>
</dbReference>
<dbReference type="CDD" id="cd14752">
    <property type="entry name" value="GH31_N"/>
    <property type="match status" value="1"/>
</dbReference>
<dbReference type="EMBL" id="BAAASZ010000009">
    <property type="protein sequence ID" value="GAA2431230.1"/>
    <property type="molecule type" value="Genomic_DNA"/>
</dbReference>
<feature type="domain" description="Glycosyl hydrolase family 31 C-terminal" evidence="5">
    <location>
        <begin position="625"/>
        <end position="711"/>
    </location>
</feature>
<dbReference type="InterPro" id="IPR025887">
    <property type="entry name" value="Glyco_hydro_31_N_dom"/>
</dbReference>
<keyword evidence="2" id="KW-0326">Glycosidase</keyword>
<reference evidence="6 7" key="1">
    <citation type="journal article" date="2019" name="Int. J. Syst. Evol. Microbiol.">
        <title>The Global Catalogue of Microorganisms (GCM) 10K type strain sequencing project: providing services to taxonomists for standard genome sequencing and annotation.</title>
        <authorList>
            <consortium name="The Broad Institute Genomics Platform"/>
            <consortium name="The Broad Institute Genome Sequencing Center for Infectious Disease"/>
            <person name="Wu L."/>
            <person name="Ma J."/>
        </authorList>
    </citation>
    <scope>NUCLEOTIDE SEQUENCE [LARGE SCALE GENOMIC DNA]</scope>
    <source>
        <strain evidence="6 7">JCM 6305</strain>
    </source>
</reference>
<keyword evidence="7" id="KW-1185">Reference proteome</keyword>
<evidence type="ECO:0000259" key="3">
    <source>
        <dbReference type="Pfam" id="PF01055"/>
    </source>
</evidence>
<evidence type="ECO:0000256" key="1">
    <source>
        <dbReference type="ARBA" id="ARBA00007806"/>
    </source>
</evidence>